<keyword evidence="1" id="KW-0677">Repeat</keyword>
<dbReference type="Pfam" id="PF24883">
    <property type="entry name" value="NPHP3_N"/>
    <property type="match status" value="1"/>
</dbReference>
<dbReference type="OrthoDB" id="61900at2759"/>
<evidence type="ECO:0000313" key="6">
    <source>
        <dbReference type="Proteomes" id="UP000019373"/>
    </source>
</evidence>
<dbReference type="PANTHER" id="PTHR40619:SF3">
    <property type="entry name" value="FUNGAL STAND N-TERMINAL GOODBYE DOMAIN-CONTAINING PROTEIN"/>
    <property type="match status" value="1"/>
</dbReference>
<organism evidence="5 6">
    <name type="scientific">Endocarpon pusillum (strain Z07020 / HMAS-L-300199)</name>
    <name type="common">Lichen-forming fungus</name>
    <dbReference type="NCBI Taxonomy" id="1263415"/>
    <lineage>
        <taxon>Eukaryota</taxon>
        <taxon>Fungi</taxon>
        <taxon>Dikarya</taxon>
        <taxon>Ascomycota</taxon>
        <taxon>Pezizomycotina</taxon>
        <taxon>Eurotiomycetes</taxon>
        <taxon>Chaetothyriomycetidae</taxon>
        <taxon>Verrucariales</taxon>
        <taxon>Verrucariaceae</taxon>
        <taxon>Endocarpon</taxon>
    </lineage>
</organism>
<feature type="domain" description="DUF7708" evidence="3">
    <location>
        <begin position="161"/>
        <end position="302"/>
    </location>
</feature>
<sequence>MESSSGEVEASVTPRIQIEHKPNDDAKAVKNTKRISFGNVFDRKLRSKTSLYSPPLLTPSENETDFPDKRSKLGRARTQSEDLGPRVKEEWAEQICDQGSLKQSTVYLQNSVSDYEKEASQQQWTDLFEINHDVGELEKLAESSRRRKSKRAGHDVGMDGLTRITTVALEYSKMLDVVMNQSPEYAGLAWGAIRMLLVAHTNHSKLKQAVENYIIQFGQEFGVVNQLMKSHPTAKMVEAVSEAYAAFAKFLAKAVQFYKESKLTSAVKAFGFRWETRFQPYVTQAEAAFKHIREIAQAGHFALTVQMEHTIKSIDAGNEQLRVSMRQDTVDLRRQLKLELRNEVQASFESFQKNWISRFEQIMVQSTRGRAARSGAQQSESSPASETLVAGGYAEAMREPIQHGVATATFLAEQVTKAKRLQRFRDRAFPRLQDTDNDTVKLNARLKHITIYDIHSIIGLFRNDTVRDQLQASCSSLLWIKTFRRSGLADWGSAFSARLVQNAPKTEDKAILYHFCGNHPSSRPVSTPMVFIQSLIMQLLQQYHKKFIRKAFPFTLEHFQDAQEDMEELWELFHSCCKEAEPRCVWLIIDNLDNLQKGPEYDALLQGLLHLTEEESRVFKVFVTVRTSGTPKSILDAIDADPTPSRIATVTVPKSQYSRVVAALLSKQKRPARLPDQSSEPSTPPKADIQDLLESSEEDLLSEKEPDKLASPPPISPRSKPAEASLSNDASDLDLSDTSLDFVKADPFASSSESSSLSGGPAGDDESDDDDSHDEDSSFAAAAAAAAPWPQKTWISSRLSSSDESDPGENPRAKQRKRHRGRSRNKVEPNAGAPGRQGSGSESS</sequence>
<dbReference type="EMBL" id="KE721373">
    <property type="protein sequence ID" value="ERF69934.1"/>
    <property type="molecule type" value="Genomic_DNA"/>
</dbReference>
<dbReference type="Proteomes" id="UP000019373">
    <property type="component" value="Unassembled WGS sequence"/>
</dbReference>
<feature type="domain" description="Nephrocystin 3-like N-terminal" evidence="4">
    <location>
        <begin position="460"/>
        <end position="626"/>
    </location>
</feature>
<dbReference type="RefSeq" id="XP_007804434.1">
    <property type="nucleotide sequence ID" value="XM_007806243.1"/>
</dbReference>
<dbReference type="Pfam" id="PF24809">
    <property type="entry name" value="DUF7708"/>
    <property type="match status" value="1"/>
</dbReference>
<dbReference type="HOGENOM" id="CLU_337702_0_0_1"/>
<feature type="compositionally biased region" description="Polar residues" evidence="2">
    <location>
        <begin position="375"/>
        <end position="385"/>
    </location>
</feature>
<dbReference type="GeneID" id="19240428"/>
<keyword evidence="6" id="KW-1185">Reference proteome</keyword>
<feature type="region of interest" description="Disordered" evidence="2">
    <location>
        <begin position="1"/>
        <end position="29"/>
    </location>
</feature>
<name>U1HLQ1_ENDPU</name>
<dbReference type="PANTHER" id="PTHR40619">
    <property type="entry name" value="FUNGAL STAND N-TERMINAL GOODBYE DOMAIN-CONTAINING PROTEIN"/>
    <property type="match status" value="1"/>
</dbReference>
<gene>
    <name evidence="5" type="ORF">EPUS_05478</name>
</gene>
<protein>
    <submittedName>
        <fullName evidence="5">Uncharacterized protein</fullName>
    </submittedName>
</protein>
<feature type="compositionally biased region" description="Basic and acidic residues" evidence="2">
    <location>
        <begin position="17"/>
        <end position="28"/>
    </location>
</feature>
<feature type="region of interest" description="Disordered" evidence="2">
    <location>
        <begin position="51"/>
        <end position="86"/>
    </location>
</feature>
<feature type="compositionally biased region" description="Basic residues" evidence="2">
    <location>
        <begin position="813"/>
        <end position="824"/>
    </location>
</feature>
<evidence type="ECO:0000256" key="2">
    <source>
        <dbReference type="SAM" id="MobiDB-lite"/>
    </source>
</evidence>
<evidence type="ECO:0000313" key="5">
    <source>
        <dbReference type="EMBL" id="ERF69934.1"/>
    </source>
</evidence>
<evidence type="ECO:0000256" key="1">
    <source>
        <dbReference type="ARBA" id="ARBA00022737"/>
    </source>
</evidence>
<evidence type="ECO:0000259" key="4">
    <source>
        <dbReference type="Pfam" id="PF24883"/>
    </source>
</evidence>
<feature type="compositionally biased region" description="Low complexity" evidence="2">
    <location>
        <begin position="778"/>
        <end position="787"/>
    </location>
</feature>
<reference evidence="6" key="1">
    <citation type="journal article" date="2014" name="BMC Genomics">
        <title>Genome characteristics reveal the impact of lichenization on lichen-forming fungus Endocarpon pusillum Hedwig (Verrucariales, Ascomycota).</title>
        <authorList>
            <person name="Wang Y.-Y."/>
            <person name="Liu B."/>
            <person name="Zhang X.-Y."/>
            <person name="Zhou Q.-M."/>
            <person name="Zhang T."/>
            <person name="Li H."/>
            <person name="Yu Y.-F."/>
            <person name="Zhang X.-L."/>
            <person name="Hao X.-Y."/>
            <person name="Wang M."/>
            <person name="Wang L."/>
            <person name="Wei J.-C."/>
        </authorList>
    </citation>
    <scope>NUCLEOTIDE SEQUENCE [LARGE SCALE GENOMIC DNA]</scope>
    <source>
        <strain evidence="6">Z07020 / HMAS-L-300199</strain>
    </source>
</reference>
<dbReference type="AlphaFoldDB" id="U1HLQ1"/>
<feature type="region of interest" description="Disordered" evidence="2">
    <location>
        <begin position="370"/>
        <end position="389"/>
    </location>
</feature>
<dbReference type="InterPro" id="IPR056125">
    <property type="entry name" value="DUF7708"/>
</dbReference>
<feature type="compositionally biased region" description="Acidic residues" evidence="2">
    <location>
        <begin position="763"/>
        <end position="774"/>
    </location>
</feature>
<accession>U1HLQ1</accession>
<evidence type="ECO:0000259" key="3">
    <source>
        <dbReference type="Pfam" id="PF24809"/>
    </source>
</evidence>
<dbReference type="InterPro" id="IPR056884">
    <property type="entry name" value="NPHP3-like_N"/>
</dbReference>
<feature type="region of interest" description="Disordered" evidence="2">
    <location>
        <begin position="668"/>
        <end position="844"/>
    </location>
</feature>
<proteinExistence type="predicted"/>